<evidence type="ECO:0000313" key="2">
    <source>
        <dbReference type="Proteomes" id="UP000319143"/>
    </source>
</evidence>
<dbReference type="InterPro" id="IPR046677">
    <property type="entry name" value="DUF6547"/>
</dbReference>
<sequence>MDELPESATVVDVYKRIIDTLVQETRLLASSSDLVESGRYSNAPAHQRFNDFIQSLSFLQRQTLAELLQEERDGAIHDVLAVLSWWVDCHDVGFTYRGEDMPVDLSGMGMHGDYVGRRDGREWPSDEEG</sequence>
<comment type="caution">
    <text evidence="1">The sequence shown here is derived from an EMBL/GenBank/DDBJ whole genome shotgun (WGS) entry which is preliminary data.</text>
</comment>
<reference evidence="1 2" key="1">
    <citation type="submission" date="2019-02" db="EMBL/GenBank/DDBJ databases">
        <title>Deep-cultivation of Planctomycetes and their phenomic and genomic characterization uncovers novel biology.</title>
        <authorList>
            <person name="Wiegand S."/>
            <person name="Jogler M."/>
            <person name="Boedeker C."/>
            <person name="Pinto D."/>
            <person name="Vollmers J."/>
            <person name="Rivas-Marin E."/>
            <person name="Kohn T."/>
            <person name="Peeters S.H."/>
            <person name="Heuer A."/>
            <person name="Rast P."/>
            <person name="Oberbeckmann S."/>
            <person name="Bunk B."/>
            <person name="Jeske O."/>
            <person name="Meyerdierks A."/>
            <person name="Storesund J.E."/>
            <person name="Kallscheuer N."/>
            <person name="Luecker S."/>
            <person name="Lage O.M."/>
            <person name="Pohl T."/>
            <person name="Merkel B.J."/>
            <person name="Hornburger P."/>
            <person name="Mueller R.-W."/>
            <person name="Bruemmer F."/>
            <person name="Labrenz M."/>
            <person name="Spormann A.M."/>
            <person name="Op Den Camp H."/>
            <person name="Overmann J."/>
            <person name="Amann R."/>
            <person name="Jetten M.S.M."/>
            <person name="Mascher T."/>
            <person name="Medema M.H."/>
            <person name="Devos D.P."/>
            <person name="Kaster A.-K."/>
            <person name="Ovreas L."/>
            <person name="Rohde M."/>
            <person name="Galperin M.Y."/>
            <person name="Jogler C."/>
        </authorList>
    </citation>
    <scope>NUCLEOTIDE SEQUENCE [LARGE SCALE GENOMIC DNA]</scope>
    <source>
        <strain evidence="1 2">Poly41</strain>
    </source>
</reference>
<dbReference type="OrthoDB" id="6387628at2"/>
<dbReference type="Pfam" id="PF20184">
    <property type="entry name" value="DUF6547"/>
    <property type="match status" value="1"/>
</dbReference>
<gene>
    <name evidence="1" type="ORF">Poly41_70620</name>
</gene>
<evidence type="ECO:0000313" key="1">
    <source>
        <dbReference type="EMBL" id="TWU26137.1"/>
    </source>
</evidence>
<keyword evidence="2" id="KW-1185">Reference proteome</keyword>
<dbReference type="EMBL" id="SJPV01000039">
    <property type="protein sequence ID" value="TWU26137.1"/>
    <property type="molecule type" value="Genomic_DNA"/>
</dbReference>
<protein>
    <submittedName>
        <fullName evidence="1">Uncharacterized protein</fullName>
    </submittedName>
</protein>
<dbReference type="AlphaFoldDB" id="A0A5C6CRH8"/>
<accession>A0A5C6CRH8</accession>
<proteinExistence type="predicted"/>
<name>A0A5C6CRH8_9BACT</name>
<dbReference type="RefSeq" id="WP_146531686.1">
    <property type="nucleotide sequence ID" value="NZ_SJPV01000039.1"/>
</dbReference>
<dbReference type="Proteomes" id="UP000319143">
    <property type="component" value="Unassembled WGS sequence"/>
</dbReference>
<organism evidence="1 2">
    <name type="scientific">Novipirellula artificiosorum</name>
    <dbReference type="NCBI Taxonomy" id="2528016"/>
    <lineage>
        <taxon>Bacteria</taxon>
        <taxon>Pseudomonadati</taxon>
        <taxon>Planctomycetota</taxon>
        <taxon>Planctomycetia</taxon>
        <taxon>Pirellulales</taxon>
        <taxon>Pirellulaceae</taxon>
        <taxon>Novipirellula</taxon>
    </lineage>
</organism>